<keyword evidence="2" id="KW-1185">Reference proteome</keyword>
<gene>
    <name evidence="1" type="ORF">GCM10010517_44260</name>
</gene>
<sequence>MAENSTDTAAGVDVKHPGKVSGILGPARRICQPACQSCGALASEQVRGISVGFSGTPSVAAATAPEAIGVIVPAEVAAGPVVAAAGTAR</sequence>
<organism evidence="1 2">
    <name type="scientific">Streptosporangium fragile</name>
    <dbReference type="NCBI Taxonomy" id="46186"/>
    <lineage>
        <taxon>Bacteria</taxon>
        <taxon>Bacillati</taxon>
        <taxon>Actinomycetota</taxon>
        <taxon>Actinomycetes</taxon>
        <taxon>Streptosporangiales</taxon>
        <taxon>Streptosporangiaceae</taxon>
        <taxon>Streptosporangium</taxon>
    </lineage>
</organism>
<evidence type="ECO:0000313" key="2">
    <source>
        <dbReference type="Proteomes" id="UP001500831"/>
    </source>
</evidence>
<dbReference type="Proteomes" id="UP001500831">
    <property type="component" value="Unassembled WGS sequence"/>
</dbReference>
<dbReference type="EMBL" id="BAAAVI010000032">
    <property type="protein sequence ID" value="GAA2881360.1"/>
    <property type="molecule type" value="Genomic_DNA"/>
</dbReference>
<protein>
    <submittedName>
        <fullName evidence="1">Uncharacterized protein</fullName>
    </submittedName>
</protein>
<comment type="caution">
    <text evidence="1">The sequence shown here is derived from an EMBL/GenBank/DDBJ whole genome shotgun (WGS) entry which is preliminary data.</text>
</comment>
<accession>A0ABN3W0G0</accession>
<evidence type="ECO:0000313" key="1">
    <source>
        <dbReference type="EMBL" id="GAA2881360.1"/>
    </source>
</evidence>
<proteinExistence type="predicted"/>
<name>A0ABN3W0G0_9ACTN</name>
<reference evidence="1 2" key="1">
    <citation type="journal article" date="2019" name="Int. J. Syst. Evol. Microbiol.">
        <title>The Global Catalogue of Microorganisms (GCM) 10K type strain sequencing project: providing services to taxonomists for standard genome sequencing and annotation.</title>
        <authorList>
            <consortium name="The Broad Institute Genomics Platform"/>
            <consortium name="The Broad Institute Genome Sequencing Center for Infectious Disease"/>
            <person name="Wu L."/>
            <person name="Ma J."/>
        </authorList>
    </citation>
    <scope>NUCLEOTIDE SEQUENCE [LARGE SCALE GENOMIC DNA]</scope>
    <source>
        <strain evidence="1 2">JCM 6242</strain>
    </source>
</reference>